<proteinExistence type="predicted"/>
<organism evidence="2 3">
    <name type="scientific">Ceraceosorus guamensis</name>
    <dbReference type="NCBI Taxonomy" id="1522189"/>
    <lineage>
        <taxon>Eukaryota</taxon>
        <taxon>Fungi</taxon>
        <taxon>Dikarya</taxon>
        <taxon>Basidiomycota</taxon>
        <taxon>Ustilaginomycotina</taxon>
        <taxon>Exobasidiomycetes</taxon>
        <taxon>Ceraceosorales</taxon>
        <taxon>Ceraceosoraceae</taxon>
        <taxon>Ceraceosorus</taxon>
    </lineage>
</organism>
<sequence length="186" mass="21050">MYDPLAIRSPGARLPHFGAAPKVERQRMWSCCASSKSELSPIHTAPCHGLSLRAAHLPLLWLHPHSDSHPQPPHRGHVVSGFAHRRSSGSTLVTTHRWWSSWRSRIAWCMAIYSQPPIHAFFPSLCPLGSRRRRPSFSIKTSTSTSTSTSTPTHPFDINSSHLHRPSCTARIPSRRKMRSGWRRCR</sequence>
<name>A0A316VUR6_9BASI</name>
<dbReference type="Proteomes" id="UP000245783">
    <property type="component" value="Unassembled WGS sequence"/>
</dbReference>
<gene>
    <name evidence="2" type="ORF">IE81DRAFT_41005</name>
</gene>
<evidence type="ECO:0000313" key="2">
    <source>
        <dbReference type="EMBL" id="PWN39255.1"/>
    </source>
</evidence>
<reference evidence="2 3" key="1">
    <citation type="journal article" date="2018" name="Mol. Biol. Evol.">
        <title>Broad Genomic Sampling Reveals a Smut Pathogenic Ancestry of the Fungal Clade Ustilaginomycotina.</title>
        <authorList>
            <person name="Kijpornyongpan T."/>
            <person name="Mondo S.J."/>
            <person name="Barry K."/>
            <person name="Sandor L."/>
            <person name="Lee J."/>
            <person name="Lipzen A."/>
            <person name="Pangilinan J."/>
            <person name="LaButti K."/>
            <person name="Hainaut M."/>
            <person name="Henrissat B."/>
            <person name="Grigoriev I.V."/>
            <person name="Spatafora J.W."/>
            <person name="Aime M.C."/>
        </authorList>
    </citation>
    <scope>NUCLEOTIDE SEQUENCE [LARGE SCALE GENOMIC DNA]</scope>
    <source>
        <strain evidence="2 3">MCA 4658</strain>
    </source>
</reference>
<dbReference type="AlphaFoldDB" id="A0A316VUR6"/>
<dbReference type="EMBL" id="KZ819482">
    <property type="protein sequence ID" value="PWN39255.1"/>
    <property type="molecule type" value="Genomic_DNA"/>
</dbReference>
<dbReference type="RefSeq" id="XP_025366415.1">
    <property type="nucleotide sequence ID" value="XM_025517315.1"/>
</dbReference>
<dbReference type="GeneID" id="37039185"/>
<dbReference type="InParanoid" id="A0A316VUR6"/>
<evidence type="ECO:0000256" key="1">
    <source>
        <dbReference type="SAM" id="MobiDB-lite"/>
    </source>
</evidence>
<feature type="region of interest" description="Disordered" evidence="1">
    <location>
        <begin position="136"/>
        <end position="165"/>
    </location>
</feature>
<accession>A0A316VUR6</accession>
<keyword evidence="3" id="KW-1185">Reference proteome</keyword>
<evidence type="ECO:0000313" key="3">
    <source>
        <dbReference type="Proteomes" id="UP000245783"/>
    </source>
</evidence>
<protein>
    <submittedName>
        <fullName evidence="2">Uncharacterized protein</fullName>
    </submittedName>
</protein>
<feature type="compositionally biased region" description="Low complexity" evidence="1">
    <location>
        <begin position="136"/>
        <end position="153"/>
    </location>
</feature>